<dbReference type="RefSeq" id="WP_378119202.1">
    <property type="nucleotide sequence ID" value="NZ_JBHRTF010000004.1"/>
</dbReference>
<evidence type="ECO:0000256" key="4">
    <source>
        <dbReference type="ARBA" id="ARBA00023295"/>
    </source>
</evidence>
<accession>A0ABV7FJ45</accession>
<keyword evidence="2 6" id="KW-0732">Signal</keyword>
<proteinExistence type="inferred from homology"/>
<keyword evidence="8" id="KW-1185">Reference proteome</keyword>
<dbReference type="Proteomes" id="UP001595555">
    <property type="component" value="Unassembled WGS sequence"/>
</dbReference>
<evidence type="ECO:0000256" key="1">
    <source>
        <dbReference type="ARBA" id="ARBA00009865"/>
    </source>
</evidence>
<dbReference type="Gene3D" id="2.115.10.20">
    <property type="entry name" value="Glycosyl hydrolase domain, family 43"/>
    <property type="match status" value="1"/>
</dbReference>
<dbReference type="CDD" id="cd18817">
    <property type="entry name" value="GH43f_LbAraf43-like"/>
    <property type="match status" value="1"/>
</dbReference>
<sequence length="384" mass="42225">MNIQSQAFPLLSLHRLRIALLALGSTLLVACGEPGAPANTSDAAASKSAAASAPQTASEINAEVPTDVPAALVPQRADPHIYRTESGHYYFIATAPNFDRIQLRSASSLQGIATAEEVTVWEKRESGPMSENIWAPEIHRFNNTWYIYFAAGEKGVGGSIRMYVLANESADPMQGEWKELGLVKTARDSFSLDATVFEHKGQRYLVWAQRDPEGTMNSALYLATLDSPTQVGELEVEITRPTLDWEIQGYKVNEGAAVIIRNGKIFISYSASATDHRYAVGLVWADVDANLLDKNSWQKSPTPIFFTNEKLKRFGPGHNSFTLADDGKTDVLVYHARNYMALQGSPLSDPNRHTYIRPLEWTAEGFPDFGQDKPDAPLPTNPAP</sequence>
<dbReference type="PIRSF" id="PIRSF025414">
    <property type="entry name" value="Alpha-L-arabinofuranosidase"/>
    <property type="match status" value="1"/>
</dbReference>
<evidence type="ECO:0000256" key="6">
    <source>
        <dbReference type="SAM" id="SignalP"/>
    </source>
</evidence>
<evidence type="ECO:0000256" key="2">
    <source>
        <dbReference type="ARBA" id="ARBA00022729"/>
    </source>
</evidence>
<keyword evidence="4 5" id="KW-0326">Glycosidase</keyword>
<feature type="signal peptide" evidence="6">
    <location>
        <begin position="1"/>
        <end position="30"/>
    </location>
</feature>
<gene>
    <name evidence="7" type="ORF">ACFODX_11485</name>
</gene>
<dbReference type="Pfam" id="PF04616">
    <property type="entry name" value="Glyco_hydro_43"/>
    <property type="match status" value="1"/>
</dbReference>
<comment type="similarity">
    <text evidence="1 5">Belongs to the glycosyl hydrolase 43 family.</text>
</comment>
<feature type="chain" id="PRO_5047341824" evidence="6">
    <location>
        <begin position="31"/>
        <end position="384"/>
    </location>
</feature>
<evidence type="ECO:0000313" key="8">
    <source>
        <dbReference type="Proteomes" id="UP001595555"/>
    </source>
</evidence>
<evidence type="ECO:0000256" key="3">
    <source>
        <dbReference type="ARBA" id="ARBA00022801"/>
    </source>
</evidence>
<comment type="caution">
    <text evidence="7">The sequence shown here is derived from an EMBL/GenBank/DDBJ whole genome shotgun (WGS) entry which is preliminary data.</text>
</comment>
<organism evidence="7 8">
    <name type="scientific">Cellvibrio fontiphilus</name>
    <dbReference type="NCBI Taxonomy" id="1815559"/>
    <lineage>
        <taxon>Bacteria</taxon>
        <taxon>Pseudomonadati</taxon>
        <taxon>Pseudomonadota</taxon>
        <taxon>Gammaproteobacteria</taxon>
        <taxon>Cellvibrionales</taxon>
        <taxon>Cellvibrionaceae</taxon>
        <taxon>Cellvibrio</taxon>
    </lineage>
</organism>
<evidence type="ECO:0000313" key="7">
    <source>
        <dbReference type="EMBL" id="MFC3116182.1"/>
    </source>
</evidence>
<dbReference type="SUPFAM" id="SSF75005">
    <property type="entry name" value="Arabinanase/levansucrase/invertase"/>
    <property type="match status" value="1"/>
</dbReference>
<dbReference type="EMBL" id="JBHRTF010000004">
    <property type="protein sequence ID" value="MFC3116182.1"/>
    <property type="molecule type" value="Genomic_DNA"/>
</dbReference>
<dbReference type="InterPro" id="IPR023296">
    <property type="entry name" value="Glyco_hydro_beta-prop_sf"/>
</dbReference>
<protein>
    <submittedName>
        <fullName evidence="7">Family 43 glycosylhydrolase</fullName>
    </submittedName>
</protein>
<name>A0ABV7FJ45_9GAMM</name>
<dbReference type="InterPro" id="IPR006710">
    <property type="entry name" value="Glyco_hydro_43"/>
</dbReference>
<dbReference type="InterPro" id="IPR016828">
    <property type="entry name" value="Alpha-L-arabinofuranosidase"/>
</dbReference>
<dbReference type="PANTHER" id="PTHR43817:SF1">
    <property type="entry name" value="HYDROLASE, FAMILY 43, PUTATIVE (AFU_ORTHOLOGUE AFUA_3G01660)-RELATED"/>
    <property type="match status" value="1"/>
</dbReference>
<keyword evidence="3 5" id="KW-0378">Hydrolase</keyword>
<reference evidence="8" key="1">
    <citation type="journal article" date="2019" name="Int. J. Syst. Evol. Microbiol.">
        <title>The Global Catalogue of Microorganisms (GCM) 10K type strain sequencing project: providing services to taxonomists for standard genome sequencing and annotation.</title>
        <authorList>
            <consortium name="The Broad Institute Genomics Platform"/>
            <consortium name="The Broad Institute Genome Sequencing Center for Infectious Disease"/>
            <person name="Wu L."/>
            <person name="Ma J."/>
        </authorList>
    </citation>
    <scope>NUCLEOTIDE SEQUENCE [LARGE SCALE GENOMIC DNA]</scope>
    <source>
        <strain evidence="8">KCTC 52237</strain>
    </source>
</reference>
<dbReference type="PANTHER" id="PTHR43817">
    <property type="entry name" value="GLYCOSYL HYDROLASE"/>
    <property type="match status" value="1"/>
</dbReference>
<evidence type="ECO:0000256" key="5">
    <source>
        <dbReference type="RuleBase" id="RU361187"/>
    </source>
</evidence>